<accession>A0ABU7M6F1</accession>
<proteinExistence type="predicted"/>
<dbReference type="Proteomes" id="UP001331664">
    <property type="component" value="Unassembled WGS sequence"/>
</dbReference>
<name>A0ABU7M6F1_9BACT</name>
<keyword evidence="2" id="KW-1185">Reference proteome</keyword>
<evidence type="ECO:0000313" key="2">
    <source>
        <dbReference type="Proteomes" id="UP001331664"/>
    </source>
</evidence>
<evidence type="ECO:0000313" key="1">
    <source>
        <dbReference type="EMBL" id="MEE3745261.1"/>
    </source>
</evidence>
<organism evidence="1 2">
    <name type="scientific">Campylobacter porcelli</name>
    <dbReference type="NCBI Taxonomy" id="1660073"/>
    <lineage>
        <taxon>Bacteria</taxon>
        <taxon>Pseudomonadati</taxon>
        <taxon>Campylobacterota</taxon>
        <taxon>Epsilonproteobacteria</taxon>
        <taxon>Campylobacterales</taxon>
        <taxon>Campylobacteraceae</taxon>
        <taxon>Campylobacter</taxon>
    </lineage>
</organism>
<dbReference type="EMBL" id="JAZBRD010000021">
    <property type="protein sequence ID" value="MEE3745261.1"/>
    <property type="molecule type" value="Genomic_DNA"/>
</dbReference>
<gene>
    <name evidence="1" type="ORF">V2I23_08205</name>
</gene>
<dbReference type="RefSeq" id="WP_086242685.1">
    <property type="nucleotide sequence ID" value="NZ_JAZBRD010000021.1"/>
</dbReference>
<reference evidence="1 2" key="1">
    <citation type="submission" date="2024-01" db="EMBL/GenBank/DDBJ databases">
        <title>Campylobacter porcellus sp. nov.</title>
        <authorList>
            <person name="Papic B."/>
            <person name="Gruntar I."/>
        </authorList>
    </citation>
    <scope>NUCLEOTIDE SEQUENCE [LARGE SCALE GENOMIC DNA]</scope>
    <source>
        <strain evidence="1 2">CX2-4855-23</strain>
    </source>
</reference>
<comment type="caution">
    <text evidence="1">The sequence shown here is derived from an EMBL/GenBank/DDBJ whole genome shotgun (WGS) entry which is preliminary data.</text>
</comment>
<protein>
    <submittedName>
        <fullName evidence="1">Uncharacterized protein</fullName>
    </submittedName>
</protein>
<sequence>MTVIKRDFVPENTKSYYYTRPLSSGKAYFLEDANGKIFYASKNYIDEHLKVDLSKIPDFTISLISMRSYENSRNRSCSKNKTHINYDKSYAIAYITLREEKLIEYKNISYEPLKNYYDKYMRDRDLADEDIKRIINIEQS</sequence>